<dbReference type="AlphaFoldDB" id="A0AAV4RN70"/>
<evidence type="ECO:0000313" key="3">
    <source>
        <dbReference type="Proteomes" id="UP001054945"/>
    </source>
</evidence>
<reference evidence="2 3" key="1">
    <citation type="submission" date="2021-06" db="EMBL/GenBank/DDBJ databases">
        <title>Caerostris extrusa draft genome.</title>
        <authorList>
            <person name="Kono N."/>
            <person name="Arakawa K."/>
        </authorList>
    </citation>
    <scope>NUCLEOTIDE SEQUENCE [LARGE SCALE GENOMIC DNA]</scope>
</reference>
<name>A0AAV4RN70_CAEEX</name>
<feature type="region of interest" description="Disordered" evidence="1">
    <location>
        <begin position="79"/>
        <end position="104"/>
    </location>
</feature>
<feature type="compositionally biased region" description="Polar residues" evidence="1">
    <location>
        <begin position="25"/>
        <end position="58"/>
    </location>
</feature>
<proteinExistence type="predicted"/>
<organism evidence="2 3">
    <name type="scientific">Caerostris extrusa</name>
    <name type="common">Bark spider</name>
    <name type="synonym">Caerostris bankana</name>
    <dbReference type="NCBI Taxonomy" id="172846"/>
    <lineage>
        <taxon>Eukaryota</taxon>
        <taxon>Metazoa</taxon>
        <taxon>Ecdysozoa</taxon>
        <taxon>Arthropoda</taxon>
        <taxon>Chelicerata</taxon>
        <taxon>Arachnida</taxon>
        <taxon>Araneae</taxon>
        <taxon>Araneomorphae</taxon>
        <taxon>Entelegynae</taxon>
        <taxon>Araneoidea</taxon>
        <taxon>Araneidae</taxon>
        <taxon>Caerostris</taxon>
    </lineage>
</organism>
<evidence type="ECO:0000256" key="1">
    <source>
        <dbReference type="SAM" id="MobiDB-lite"/>
    </source>
</evidence>
<comment type="caution">
    <text evidence="2">The sequence shown here is derived from an EMBL/GenBank/DDBJ whole genome shotgun (WGS) entry which is preliminary data.</text>
</comment>
<sequence>MERFRYSQEDKRKIECMIHKLMSRNPSSEGVSSKIQESGGMTENVCTENTRSSMNGNTEGFRYSQEDKGEVECMIHKLMSRKPSSEGVSSKIQESGGRVPPFLL</sequence>
<evidence type="ECO:0000313" key="2">
    <source>
        <dbReference type="EMBL" id="GIY22236.1"/>
    </source>
</evidence>
<evidence type="ECO:0008006" key="4">
    <source>
        <dbReference type="Google" id="ProtNLM"/>
    </source>
</evidence>
<accession>A0AAV4RN70</accession>
<gene>
    <name evidence="2" type="ORF">CEXT_599751</name>
</gene>
<protein>
    <recommendedName>
        <fullName evidence="4">Period</fullName>
    </recommendedName>
</protein>
<dbReference type="EMBL" id="BPLR01008121">
    <property type="protein sequence ID" value="GIY22236.1"/>
    <property type="molecule type" value="Genomic_DNA"/>
</dbReference>
<feature type="region of interest" description="Disordered" evidence="1">
    <location>
        <begin position="25"/>
        <end position="65"/>
    </location>
</feature>
<keyword evidence="3" id="KW-1185">Reference proteome</keyword>
<dbReference type="Proteomes" id="UP001054945">
    <property type="component" value="Unassembled WGS sequence"/>
</dbReference>